<dbReference type="InterPro" id="IPR017972">
    <property type="entry name" value="Cyt_P450_CS"/>
</dbReference>
<organism evidence="15 16">
    <name type="scientific">Solanum verrucosum</name>
    <dbReference type="NCBI Taxonomy" id="315347"/>
    <lineage>
        <taxon>Eukaryota</taxon>
        <taxon>Viridiplantae</taxon>
        <taxon>Streptophyta</taxon>
        <taxon>Embryophyta</taxon>
        <taxon>Tracheophyta</taxon>
        <taxon>Spermatophyta</taxon>
        <taxon>Magnoliopsida</taxon>
        <taxon>eudicotyledons</taxon>
        <taxon>Gunneridae</taxon>
        <taxon>Pentapetalae</taxon>
        <taxon>asterids</taxon>
        <taxon>lamiids</taxon>
        <taxon>Solanales</taxon>
        <taxon>Solanaceae</taxon>
        <taxon>Solanoideae</taxon>
        <taxon>Solaneae</taxon>
        <taxon>Solanum</taxon>
    </lineage>
</organism>
<keyword evidence="9 12" id="KW-0408">Iron</keyword>
<dbReference type="Gene3D" id="1.10.630.10">
    <property type="entry name" value="Cytochrome P450"/>
    <property type="match status" value="1"/>
</dbReference>
<evidence type="ECO:0000256" key="10">
    <source>
        <dbReference type="ARBA" id="ARBA00023033"/>
    </source>
</evidence>
<comment type="subcellular location">
    <subcellularLocation>
        <location evidence="2">Membrane</location>
        <topology evidence="2">Single-pass membrane protein</topology>
    </subcellularLocation>
</comment>
<dbReference type="PRINTS" id="PR00385">
    <property type="entry name" value="P450"/>
</dbReference>
<evidence type="ECO:0000256" key="8">
    <source>
        <dbReference type="ARBA" id="ARBA00023002"/>
    </source>
</evidence>
<evidence type="ECO:0000256" key="14">
    <source>
        <dbReference type="SAM" id="Phobius"/>
    </source>
</evidence>
<dbReference type="InterPro" id="IPR002401">
    <property type="entry name" value="Cyt_P450_E_grp-I"/>
</dbReference>
<evidence type="ECO:0000256" key="11">
    <source>
        <dbReference type="ARBA" id="ARBA00023136"/>
    </source>
</evidence>
<dbReference type="PRINTS" id="PR00463">
    <property type="entry name" value="EP450I"/>
</dbReference>
<evidence type="ECO:0000256" key="12">
    <source>
        <dbReference type="PIRSR" id="PIRSR602401-1"/>
    </source>
</evidence>
<dbReference type="CDD" id="cd11075">
    <property type="entry name" value="CYP77_89"/>
    <property type="match status" value="1"/>
</dbReference>
<keyword evidence="7 14" id="KW-1133">Transmembrane helix</keyword>
<evidence type="ECO:0000256" key="9">
    <source>
        <dbReference type="ARBA" id="ARBA00023004"/>
    </source>
</evidence>
<gene>
    <name evidence="15" type="ORF">MTR67_029102</name>
</gene>
<name>A0AAF0R8I4_SOLVR</name>
<evidence type="ECO:0000313" key="16">
    <source>
        <dbReference type="Proteomes" id="UP001234989"/>
    </source>
</evidence>
<evidence type="ECO:0000256" key="3">
    <source>
        <dbReference type="ARBA" id="ARBA00010617"/>
    </source>
</evidence>
<dbReference type="PANTHER" id="PTHR24298">
    <property type="entry name" value="FLAVONOID 3'-MONOOXYGENASE-RELATED"/>
    <property type="match status" value="1"/>
</dbReference>
<evidence type="ECO:0000256" key="5">
    <source>
        <dbReference type="ARBA" id="ARBA00022692"/>
    </source>
</evidence>
<evidence type="ECO:0000256" key="2">
    <source>
        <dbReference type="ARBA" id="ARBA00004167"/>
    </source>
</evidence>
<dbReference type="PANTHER" id="PTHR24298:SF920">
    <property type="entry name" value="CYTOCHROME P450 89A2-LIKE"/>
    <property type="match status" value="1"/>
</dbReference>
<keyword evidence="4 12" id="KW-0349">Heme</keyword>
<keyword evidence="10 13" id="KW-0503">Monooxygenase</keyword>
<reference evidence="15" key="1">
    <citation type="submission" date="2023-08" db="EMBL/GenBank/DDBJ databases">
        <title>A de novo genome assembly of Solanum verrucosum Schlechtendal, a Mexican diploid species geographically isolated from the other diploid A-genome species in potato relatives.</title>
        <authorList>
            <person name="Hosaka K."/>
        </authorList>
    </citation>
    <scope>NUCLEOTIDE SEQUENCE</scope>
    <source>
        <tissue evidence="15">Young leaves</tissue>
    </source>
</reference>
<feature type="transmembrane region" description="Helical" evidence="14">
    <location>
        <begin position="6"/>
        <end position="21"/>
    </location>
</feature>
<evidence type="ECO:0000256" key="1">
    <source>
        <dbReference type="ARBA" id="ARBA00001971"/>
    </source>
</evidence>
<dbReference type="GO" id="GO:0016709">
    <property type="term" value="F:oxidoreductase activity, acting on paired donors, with incorporation or reduction of molecular oxygen, NAD(P)H as one donor, and incorporation of one atom of oxygen"/>
    <property type="evidence" value="ECO:0007669"/>
    <property type="project" value="TreeGrafter"/>
</dbReference>
<dbReference type="GO" id="GO:0020037">
    <property type="term" value="F:heme binding"/>
    <property type="evidence" value="ECO:0007669"/>
    <property type="project" value="InterPro"/>
</dbReference>
<evidence type="ECO:0000256" key="6">
    <source>
        <dbReference type="ARBA" id="ARBA00022723"/>
    </source>
</evidence>
<evidence type="ECO:0000256" key="7">
    <source>
        <dbReference type="ARBA" id="ARBA00022989"/>
    </source>
</evidence>
<keyword evidence="6 12" id="KW-0479">Metal-binding</keyword>
<evidence type="ECO:0000256" key="13">
    <source>
        <dbReference type="RuleBase" id="RU000461"/>
    </source>
</evidence>
<evidence type="ECO:0000256" key="4">
    <source>
        <dbReference type="ARBA" id="ARBA00022617"/>
    </source>
</evidence>
<evidence type="ECO:0000313" key="15">
    <source>
        <dbReference type="EMBL" id="WMV35717.1"/>
    </source>
</evidence>
<keyword evidence="16" id="KW-1185">Reference proteome</keyword>
<dbReference type="Pfam" id="PF00067">
    <property type="entry name" value="p450"/>
    <property type="match status" value="1"/>
</dbReference>
<evidence type="ECO:0008006" key="17">
    <source>
        <dbReference type="Google" id="ProtNLM"/>
    </source>
</evidence>
<dbReference type="FunFam" id="1.10.630.10:FF:000012">
    <property type="entry name" value="Cytochrome P450 family protein"/>
    <property type="match status" value="1"/>
</dbReference>
<dbReference type="InterPro" id="IPR051103">
    <property type="entry name" value="Plant_metabolite_P450s"/>
</dbReference>
<dbReference type="EMBL" id="CP133617">
    <property type="protein sequence ID" value="WMV35717.1"/>
    <property type="molecule type" value="Genomic_DNA"/>
</dbReference>
<keyword evidence="11 14" id="KW-0472">Membrane</keyword>
<dbReference type="InterPro" id="IPR001128">
    <property type="entry name" value="Cyt_P450"/>
</dbReference>
<dbReference type="AlphaFoldDB" id="A0AAF0R8I4"/>
<feature type="binding site" description="axial binding residue" evidence="12">
    <location>
        <position position="455"/>
    </location>
    <ligand>
        <name>heme</name>
        <dbReference type="ChEBI" id="CHEBI:30413"/>
    </ligand>
    <ligandPart>
        <name>Fe</name>
        <dbReference type="ChEBI" id="CHEBI:18248"/>
    </ligandPart>
</feature>
<dbReference type="Proteomes" id="UP001234989">
    <property type="component" value="Chromosome 6"/>
</dbReference>
<comment type="cofactor">
    <cofactor evidence="1 12">
        <name>heme</name>
        <dbReference type="ChEBI" id="CHEBI:30413"/>
    </cofactor>
</comment>
<dbReference type="SUPFAM" id="SSF48264">
    <property type="entry name" value="Cytochrome P450"/>
    <property type="match status" value="1"/>
</dbReference>
<accession>A0AAF0R8I4</accession>
<keyword evidence="5 14" id="KW-0812">Transmembrane</keyword>
<proteinExistence type="inferred from homology"/>
<protein>
    <recommendedName>
        <fullName evidence="17">Cytochrome P450</fullName>
    </recommendedName>
</protein>
<comment type="similarity">
    <text evidence="3 13">Belongs to the cytochrome P450 family.</text>
</comment>
<dbReference type="GO" id="GO:0005506">
    <property type="term" value="F:iron ion binding"/>
    <property type="evidence" value="ECO:0007669"/>
    <property type="project" value="InterPro"/>
</dbReference>
<dbReference type="InterPro" id="IPR036396">
    <property type="entry name" value="Cyt_P450_sf"/>
</dbReference>
<keyword evidence="8 13" id="KW-0560">Oxidoreductase</keyword>
<sequence length="514" mass="59328">MESWLILIIILILTFFISFFLKSNKQKKFPPGPSVFSVITSFLRADADIELIARDLKTKYGPIFNLRIGIGIAFRRPSIFVASHSLAYQALVQQGVVFSDRPKAAQTSVSIHSNRIILTTLPYGPTWRLLRRNIVSVILHPSRTKSYSNVRSRVLSTLIQQLRSDSEATQVITLIEHFRFSVFCLLVLMCFGDKIDQHQVEQIKDVQRRWIQTMGRFVNLSFFPRIIQKIIFRNQWKELMQLMQEQESVFIPLIEARMKPKTEEDVVAYVDTLLDLEFPEEKRKFNQGEIVSLCSEFLTGGTDTTSSSLQWIMANLVKYPCIQEKLYQEICEVMSRGNSKTDGVTEEEEIVKEEDLEKMPYLKAVILEGLRRHPPGHFLQPHTVTEEVELNGYVIPKDAPINFMVADMGLDPLVWKNPLDFNPDRFLSSDVTEAFDIIGNKEIKMMPFGAGRRVCPGYLLALLHLEYFVANLVWHFEWKPVDENNVDLSEKLVFIVTMKNPLCAHIRPRVNKLE</sequence>
<dbReference type="PROSITE" id="PS00086">
    <property type="entry name" value="CYTOCHROME_P450"/>
    <property type="match status" value="1"/>
</dbReference>
<dbReference type="GO" id="GO:0016020">
    <property type="term" value="C:membrane"/>
    <property type="evidence" value="ECO:0007669"/>
    <property type="project" value="UniProtKB-SubCell"/>
</dbReference>